<keyword evidence="3" id="KW-1185">Reference proteome</keyword>
<gene>
    <name evidence="2" type="ORF">MUK42_33852</name>
</gene>
<accession>A0A9E7G6P3</accession>
<sequence>MSSFEVGGQGVRVCSKATKEGKEEGDERGRNRRRDDEMKTITGTAKAKTTSANTPVRIQTASREVAGKKQKVKHRLEDKRLAEKPERGHGGGVTSHEKWQRTPLLHERTSLGWVEAITKHPGEEGTNTEAYHHEAAGDHDPSSPEKDELSILKNMMRGPNLLQSSSASPWRKIYFFTLPFMCVCFGIEDGKGRGAASEAEEPPTPLVWPRPWNFTKRFTTENLSNS</sequence>
<dbReference type="EMBL" id="CP097507">
    <property type="protein sequence ID" value="URE06504.1"/>
    <property type="molecule type" value="Genomic_DNA"/>
</dbReference>
<feature type="region of interest" description="Disordered" evidence="1">
    <location>
        <begin position="122"/>
        <end position="146"/>
    </location>
</feature>
<feature type="compositionally biased region" description="Basic and acidic residues" evidence="1">
    <location>
        <begin position="75"/>
        <end position="99"/>
    </location>
</feature>
<feature type="compositionally biased region" description="Basic and acidic residues" evidence="1">
    <location>
        <begin position="130"/>
        <end position="146"/>
    </location>
</feature>
<dbReference type="AlphaFoldDB" id="A0A9E7G6P3"/>
<evidence type="ECO:0000313" key="2">
    <source>
        <dbReference type="EMBL" id="URE06504.1"/>
    </source>
</evidence>
<organism evidence="2 3">
    <name type="scientific">Musa troglodytarum</name>
    <name type="common">fe'i banana</name>
    <dbReference type="NCBI Taxonomy" id="320322"/>
    <lineage>
        <taxon>Eukaryota</taxon>
        <taxon>Viridiplantae</taxon>
        <taxon>Streptophyta</taxon>
        <taxon>Embryophyta</taxon>
        <taxon>Tracheophyta</taxon>
        <taxon>Spermatophyta</taxon>
        <taxon>Magnoliopsida</taxon>
        <taxon>Liliopsida</taxon>
        <taxon>Zingiberales</taxon>
        <taxon>Musaceae</taxon>
        <taxon>Musa</taxon>
    </lineage>
</organism>
<feature type="compositionally biased region" description="Low complexity" evidence="1">
    <location>
        <begin position="40"/>
        <end position="54"/>
    </location>
</feature>
<reference evidence="2" key="1">
    <citation type="submission" date="2022-05" db="EMBL/GenBank/DDBJ databases">
        <title>The Musa troglodytarum L. genome provides insights into the mechanism of non-climacteric behaviour and enrichment of carotenoids.</title>
        <authorList>
            <person name="Wang J."/>
        </authorList>
    </citation>
    <scope>NUCLEOTIDE SEQUENCE</scope>
    <source>
        <tissue evidence="2">Leaf</tissue>
    </source>
</reference>
<protein>
    <submittedName>
        <fullName evidence="2">Uncharacterized protein</fullName>
    </submittedName>
</protein>
<evidence type="ECO:0000256" key="1">
    <source>
        <dbReference type="SAM" id="MobiDB-lite"/>
    </source>
</evidence>
<evidence type="ECO:0000313" key="3">
    <source>
        <dbReference type="Proteomes" id="UP001055439"/>
    </source>
</evidence>
<feature type="region of interest" description="Disordered" evidence="1">
    <location>
        <begin position="1"/>
        <end position="99"/>
    </location>
</feature>
<name>A0A9E7G6P3_9LILI</name>
<proteinExistence type="predicted"/>
<feature type="compositionally biased region" description="Basic and acidic residues" evidence="1">
    <location>
        <begin position="17"/>
        <end position="39"/>
    </location>
</feature>
<dbReference type="Proteomes" id="UP001055439">
    <property type="component" value="Chromosome 5"/>
</dbReference>